<dbReference type="Gene3D" id="3.50.50.60">
    <property type="entry name" value="FAD/NAD(P)-binding domain"/>
    <property type="match status" value="1"/>
</dbReference>
<name>A0AAJ0FGN2_9PEZI</name>
<dbReference type="InterPro" id="IPR007219">
    <property type="entry name" value="XnlR_reg_dom"/>
</dbReference>
<dbReference type="CDD" id="cd00067">
    <property type="entry name" value="GAL4"/>
    <property type="match status" value="1"/>
</dbReference>
<keyword evidence="4" id="KW-0862">Zinc</keyword>
<proteinExistence type="predicted"/>
<organism evidence="12 13">
    <name type="scientific">Echria macrotheca</name>
    <dbReference type="NCBI Taxonomy" id="438768"/>
    <lineage>
        <taxon>Eukaryota</taxon>
        <taxon>Fungi</taxon>
        <taxon>Dikarya</taxon>
        <taxon>Ascomycota</taxon>
        <taxon>Pezizomycotina</taxon>
        <taxon>Sordariomycetes</taxon>
        <taxon>Sordariomycetidae</taxon>
        <taxon>Sordariales</taxon>
        <taxon>Schizotheciaceae</taxon>
        <taxon>Echria</taxon>
    </lineage>
</organism>
<evidence type="ECO:0000256" key="2">
    <source>
        <dbReference type="ARBA" id="ARBA00022723"/>
    </source>
</evidence>
<feature type="domain" description="Zn(2)-C6 fungal-type" evidence="11">
    <location>
        <begin position="37"/>
        <end position="66"/>
    </location>
</feature>
<dbReference type="InterPro" id="IPR051430">
    <property type="entry name" value="Fungal_TF_Env_Response"/>
</dbReference>
<dbReference type="PANTHER" id="PTHR31944">
    <property type="entry name" value="HEME-RESPONSIVE ZINC FINGER TRANSCRIPTION FACTOR HAP1"/>
    <property type="match status" value="1"/>
</dbReference>
<feature type="region of interest" description="Disordered" evidence="10">
    <location>
        <begin position="75"/>
        <end position="94"/>
    </location>
</feature>
<dbReference type="Pfam" id="PF04082">
    <property type="entry name" value="Fungal_trans"/>
    <property type="match status" value="1"/>
</dbReference>
<dbReference type="Proteomes" id="UP001239445">
    <property type="component" value="Unassembled WGS sequence"/>
</dbReference>
<dbReference type="PANTHER" id="PTHR31944:SF129">
    <property type="entry name" value="ASPYRIDONES CLUSTER REGULATOR APDR-RELATED"/>
    <property type="match status" value="1"/>
</dbReference>
<keyword evidence="13" id="KW-1185">Reference proteome</keyword>
<dbReference type="GO" id="GO:0008270">
    <property type="term" value="F:zinc ion binding"/>
    <property type="evidence" value="ECO:0007669"/>
    <property type="project" value="InterPro"/>
</dbReference>
<dbReference type="InterPro" id="IPR036864">
    <property type="entry name" value="Zn2-C6_fun-type_DNA-bd_sf"/>
</dbReference>
<dbReference type="SUPFAM" id="SSF51905">
    <property type="entry name" value="FAD/NAD(P)-binding domain"/>
    <property type="match status" value="1"/>
</dbReference>
<dbReference type="GO" id="GO:0071949">
    <property type="term" value="F:FAD binding"/>
    <property type="evidence" value="ECO:0007669"/>
    <property type="project" value="InterPro"/>
</dbReference>
<evidence type="ECO:0000256" key="5">
    <source>
        <dbReference type="ARBA" id="ARBA00023002"/>
    </source>
</evidence>
<dbReference type="GO" id="GO:0005634">
    <property type="term" value="C:nucleus"/>
    <property type="evidence" value="ECO:0007669"/>
    <property type="project" value="TreeGrafter"/>
</dbReference>
<evidence type="ECO:0000256" key="7">
    <source>
        <dbReference type="ARBA" id="ARBA00023125"/>
    </source>
</evidence>
<accession>A0AAJ0FGN2</accession>
<gene>
    <name evidence="12" type="ORF">QBC47DRAFT_456061</name>
</gene>
<dbReference type="Gene3D" id="3.30.9.10">
    <property type="entry name" value="D-Amino Acid Oxidase, subunit A, domain 2"/>
    <property type="match status" value="1"/>
</dbReference>
<dbReference type="InterPro" id="IPR036188">
    <property type="entry name" value="FAD/NAD-bd_sf"/>
</dbReference>
<keyword evidence="2" id="KW-0479">Metal-binding</keyword>
<dbReference type="GO" id="GO:0001228">
    <property type="term" value="F:DNA-binding transcription activator activity, RNA polymerase II-specific"/>
    <property type="evidence" value="ECO:0007669"/>
    <property type="project" value="TreeGrafter"/>
</dbReference>
<dbReference type="InterPro" id="IPR002938">
    <property type="entry name" value="FAD-bd"/>
</dbReference>
<dbReference type="SMART" id="SM00906">
    <property type="entry name" value="Fungal_trans"/>
    <property type="match status" value="1"/>
</dbReference>
<dbReference type="PRINTS" id="PR00420">
    <property type="entry name" value="RNGMNOXGNASE"/>
</dbReference>
<keyword evidence="6" id="KW-0805">Transcription regulation</keyword>
<dbReference type="EMBL" id="MU839827">
    <property type="protein sequence ID" value="KAK1760290.1"/>
    <property type="molecule type" value="Genomic_DNA"/>
</dbReference>
<dbReference type="Pfam" id="PF01494">
    <property type="entry name" value="FAD_binding_3"/>
    <property type="match status" value="1"/>
</dbReference>
<evidence type="ECO:0000256" key="4">
    <source>
        <dbReference type="ARBA" id="ARBA00022833"/>
    </source>
</evidence>
<keyword evidence="9" id="KW-0539">Nucleus</keyword>
<evidence type="ECO:0000256" key="3">
    <source>
        <dbReference type="ARBA" id="ARBA00022827"/>
    </source>
</evidence>
<evidence type="ECO:0000313" key="13">
    <source>
        <dbReference type="Proteomes" id="UP001239445"/>
    </source>
</evidence>
<dbReference type="Pfam" id="PF00172">
    <property type="entry name" value="Zn_clus"/>
    <property type="match status" value="1"/>
</dbReference>
<sequence>MSTGLQDSPRPTASGCVAIDMIGRQSQPRRRRRPALSCLECRRRKIKCDRADPCRHCVSAKVQCTFRTYSLPPPSAPSDLSGQAQHEGTLSTDEVTAEPVATSHANYQSSVATLESGLQDLHIILNTTRIMRFQTSIAPEFKPIINCFARASSQSLETEAVVGQIGELLRECKGTAKKIKAGRHASTRPSNAVLGITLPRRDVAAEMATLYFRFFESTYRILHTSSFWSGFNKFWDDPENATADHRLKVLLVVAIGSSLYEHGDGRGAWRRMVDQWVYAAEAWLAVPLKNRLSIAGLQVHCLTILARQMLAVGGDLVWVSVGSLIHKAMELGLHRDPKHLPSMSVLQAELRRRLWATIAEMAIQASLDSAMPPRISLDEFDTEAPANVNDDEIDDTTQSPLLPRPRHAGGYTSTSIQLLLLDSLPVRLRTLQLLSGLHSSLEYADVLALSAEISDACRAATAYMRENKGLGILPFHRNMVDYLVRRFLLPLHRPFATEAQTNPLLYGSVKVSLDTAMSVIAPEPDEYFSRAMAIGGGLFREGFRSAMTAISLELLVQVQAQHLDGTLHRNSQYRGVLKQAVRDMIALSIRRIEQGETNVKAHMFLHMILAQAEAVEAGVPCEQAIAQAAKDSLAFCLALLQAEADSARDSDLMVAGFGDGGDFDLSHNSTYCKVSSFAILAPASATDLSSDSVSLIRSYAMTRMKVLISGAGIAGNSLALLLSRLGHDVTVIERFPDLRSTGLQVDLRGHGVEVIKRMGLDDELQAKLVPEQGLEVVNSAGTRQGFFPANKTSSTGHRPPMVQNFTSDYEIMRGDLCRLLYDAAVKSRARFEFSTSIESFDDGGGDAVQVKFADGRTSRFDVVVGADGQGSSTRRKLFGSAVADAAYHPFKNTYMAYFTIPRPIQPGEDYVATMYIAPGRRGIMTRRHSPHELQVYLGCSSTKSPRLDMARRRGDVGEQKAAWAEIFKGAGWKSDEILEALMAATTEADNFYVESAALVKLASWSRGRVALVGDAAWCPTATTGVGTTCAIVGAYVLASEIAKHCGGVGGHLDVPTNPEYDALHRAFQAYERKFQPYMAQVQKDVSVEDDGYWAGLASSKWGIYAFHWLVAIASFLKLNLGRWMLKEEIGGWQLPDYKGMDHLDTGSPDRDLGQQQQGRVA</sequence>
<keyword evidence="7" id="KW-0238">DNA-binding</keyword>
<dbReference type="GO" id="GO:0016491">
    <property type="term" value="F:oxidoreductase activity"/>
    <property type="evidence" value="ECO:0007669"/>
    <property type="project" value="UniProtKB-KW"/>
</dbReference>
<dbReference type="SUPFAM" id="SSF57701">
    <property type="entry name" value="Zn2/Cys6 DNA-binding domain"/>
    <property type="match status" value="1"/>
</dbReference>
<dbReference type="AlphaFoldDB" id="A0AAJ0FGN2"/>
<dbReference type="Gene3D" id="4.10.240.10">
    <property type="entry name" value="Zn(2)-C6 fungal-type DNA-binding domain"/>
    <property type="match status" value="1"/>
</dbReference>
<comment type="caution">
    <text evidence="12">The sequence shown here is derived from an EMBL/GenBank/DDBJ whole genome shotgun (WGS) entry which is preliminary data.</text>
</comment>
<dbReference type="PROSITE" id="PS50048">
    <property type="entry name" value="ZN2_CY6_FUNGAL_2"/>
    <property type="match status" value="1"/>
</dbReference>
<feature type="compositionally biased region" description="Polar residues" evidence="10">
    <location>
        <begin position="82"/>
        <end position="94"/>
    </location>
</feature>
<evidence type="ECO:0000313" key="12">
    <source>
        <dbReference type="EMBL" id="KAK1760290.1"/>
    </source>
</evidence>
<keyword evidence="8" id="KW-0804">Transcription</keyword>
<dbReference type="CDD" id="cd12148">
    <property type="entry name" value="fungal_TF_MHR"/>
    <property type="match status" value="1"/>
</dbReference>
<evidence type="ECO:0000256" key="9">
    <source>
        <dbReference type="ARBA" id="ARBA00023242"/>
    </source>
</evidence>
<evidence type="ECO:0000256" key="8">
    <source>
        <dbReference type="ARBA" id="ARBA00023163"/>
    </source>
</evidence>
<dbReference type="InterPro" id="IPR001138">
    <property type="entry name" value="Zn2Cys6_DnaBD"/>
</dbReference>
<protein>
    <submittedName>
        <fullName evidence="12">FAD/NAD(P)-binding domain-containing protein</fullName>
    </submittedName>
</protein>
<evidence type="ECO:0000256" key="6">
    <source>
        <dbReference type="ARBA" id="ARBA00023015"/>
    </source>
</evidence>
<evidence type="ECO:0000256" key="10">
    <source>
        <dbReference type="SAM" id="MobiDB-lite"/>
    </source>
</evidence>
<dbReference type="GO" id="GO:0000978">
    <property type="term" value="F:RNA polymerase II cis-regulatory region sequence-specific DNA binding"/>
    <property type="evidence" value="ECO:0007669"/>
    <property type="project" value="TreeGrafter"/>
</dbReference>
<dbReference type="SMART" id="SM00066">
    <property type="entry name" value="GAL4"/>
    <property type="match status" value="1"/>
</dbReference>
<dbReference type="GO" id="GO:0006351">
    <property type="term" value="P:DNA-templated transcription"/>
    <property type="evidence" value="ECO:0007669"/>
    <property type="project" value="InterPro"/>
</dbReference>
<keyword evidence="5" id="KW-0560">Oxidoreductase</keyword>
<reference evidence="12" key="1">
    <citation type="submission" date="2023-06" db="EMBL/GenBank/DDBJ databases">
        <title>Genome-scale phylogeny and comparative genomics of the fungal order Sordariales.</title>
        <authorList>
            <consortium name="Lawrence Berkeley National Laboratory"/>
            <person name="Hensen N."/>
            <person name="Bonometti L."/>
            <person name="Westerberg I."/>
            <person name="Brannstrom I.O."/>
            <person name="Guillou S."/>
            <person name="Cros-Aarteil S."/>
            <person name="Calhoun S."/>
            <person name="Haridas S."/>
            <person name="Kuo A."/>
            <person name="Mondo S."/>
            <person name="Pangilinan J."/>
            <person name="Riley R."/>
            <person name="Labutti K."/>
            <person name="Andreopoulos B."/>
            <person name="Lipzen A."/>
            <person name="Chen C."/>
            <person name="Yanf M."/>
            <person name="Daum C."/>
            <person name="Ng V."/>
            <person name="Clum A."/>
            <person name="Steindorff A."/>
            <person name="Ohm R."/>
            <person name="Martin F."/>
            <person name="Silar P."/>
            <person name="Natvig D."/>
            <person name="Lalanne C."/>
            <person name="Gautier V."/>
            <person name="Ament-Velasquez S.L."/>
            <person name="Kruys A."/>
            <person name="Hutchinson M.I."/>
            <person name="Powell A.J."/>
            <person name="Barry K."/>
            <person name="Miller A.N."/>
            <person name="Grigoriev I.V."/>
            <person name="Debuchy R."/>
            <person name="Gladieux P."/>
            <person name="Thoren M.H."/>
            <person name="Johannesson H."/>
        </authorList>
    </citation>
    <scope>NUCLEOTIDE SEQUENCE</scope>
    <source>
        <strain evidence="12">PSN4</strain>
    </source>
</reference>
<dbReference type="PROSITE" id="PS00463">
    <property type="entry name" value="ZN2_CY6_FUNGAL_1"/>
    <property type="match status" value="1"/>
</dbReference>
<keyword evidence="3" id="KW-0274">FAD</keyword>
<feature type="region of interest" description="Disordered" evidence="10">
    <location>
        <begin position="386"/>
        <end position="406"/>
    </location>
</feature>
<evidence type="ECO:0000259" key="11">
    <source>
        <dbReference type="PROSITE" id="PS50048"/>
    </source>
</evidence>
<keyword evidence="1" id="KW-0285">Flavoprotein</keyword>
<evidence type="ECO:0000256" key="1">
    <source>
        <dbReference type="ARBA" id="ARBA00022630"/>
    </source>
</evidence>